<evidence type="ECO:0000256" key="5">
    <source>
        <dbReference type="ARBA" id="ARBA00023136"/>
    </source>
</evidence>
<accession>A0ABY3MWD7</accession>
<evidence type="ECO:0000313" key="8">
    <source>
        <dbReference type="Proteomes" id="UP000815846"/>
    </source>
</evidence>
<proteinExistence type="inferred from homology"/>
<evidence type="ECO:0000256" key="2">
    <source>
        <dbReference type="ARBA" id="ARBA00009694"/>
    </source>
</evidence>
<evidence type="ECO:0000256" key="3">
    <source>
        <dbReference type="ARBA" id="ARBA00022692"/>
    </source>
</evidence>
<feature type="transmembrane region" description="Helical" evidence="6">
    <location>
        <begin position="58"/>
        <end position="75"/>
    </location>
</feature>
<name>A0ABY3MWD7_9GAMM</name>
<feature type="transmembrane region" description="Helical" evidence="6">
    <location>
        <begin position="20"/>
        <end position="38"/>
    </location>
</feature>
<evidence type="ECO:0000256" key="4">
    <source>
        <dbReference type="ARBA" id="ARBA00022989"/>
    </source>
</evidence>
<protein>
    <submittedName>
        <fullName evidence="7">DUF423 domain-containing protein</fullName>
    </submittedName>
</protein>
<evidence type="ECO:0000256" key="6">
    <source>
        <dbReference type="SAM" id="Phobius"/>
    </source>
</evidence>
<gene>
    <name evidence="7" type="ORF">CWS31_010560</name>
</gene>
<feature type="transmembrane region" description="Helical" evidence="6">
    <location>
        <begin position="87"/>
        <end position="107"/>
    </location>
</feature>
<dbReference type="PANTHER" id="PTHR43461:SF1">
    <property type="entry name" value="TRANSMEMBRANE PROTEIN 256"/>
    <property type="match status" value="1"/>
</dbReference>
<comment type="subcellular location">
    <subcellularLocation>
        <location evidence="1">Membrane</location>
        <topology evidence="1">Multi-pass membrane protein</topology>
    </subcellularLocation>
</comment>
<evidence type="ECO:0000256" key="1">
    <source>
        <dbReference type="ARBA" id="ARBA00004141"/>
    </source>
</evidence>
<comment type="caution">
    <text evidence="7">The sequence shown here is derived from an EMBL/GenBank/DDBJ whole genome shotgun (WGS) entry which is preliminary data.</text>
</comment>
<dbReference type="PANTHER" id="PTHR43461">
    <property type="entry name" value="TRANSMEMBRANE PROTEIN 256"/>
    <property type="match status" value="1"/>
</dbReference>
<dbReference type="PROSITE" id="PS51257">
    <property type="entry name" value="PROKAR_LIPOPROTEIN"/>
    <property type="match status" value="1"/>
</dbReference>
<organism evidence="7 8">
    <name type="scientific">Colwellia echini</name>
    <dbReference type="NCBI Taxonomy" id="1982103"/>
    <lineage>
        <taxon>Bacteria</taxon>
        <taxon>Pseudomonadati</taxon>
        <taxon>Pseudomonadota</taxon>
        <taxon>Gammaproteobacteria</taxon>
        <taxon>Alteromonadales</taxon>
        <taxon>Colwelliaceae</taxon>
        <taxon>Colwellia</taxon>
    </lineage>
</organism>
<evidence type="ECO:0000313" key="7">
    <source>
        <dbReference type="EMBL" id="TYK65523.1"/>
    </source>
</evidence>
<dbReference type="EMBL" id="PJAI02000010">
    <property type="protein sequence ID" value="TYK65523.1"/>
    <property type="molecule type" value="Genomic_DNA"/>
</dbReference>
<reference evidence="7 8" key="1">
    <citation type="submission" date="2019-08" db="EMBL/GenBank/DDBJ databases">
        <title>Microbe sample from Colwellia echini.</title>
        <authorList>
            <person name="Christiansen L."/>
            <person name="Pathiraja D."/>
            <person name="Schultz-Johansen M."/>
            <person name="Choi I.-G."/>
            <person name="Stougaard P."/>
        </authorList>
    </citation>
    <scope>NUCLEOTIDE SEQUENCE [LARGE SCALE GENOMIC DNA]</scope>
    <source>
        <strain evidence="7 8">A3</strain>
    </source>
</reference>
<comment type="similarity">
    <text evidence="2">Belongs to the UPF0382 family.</text>
</comment>
<sequence length="150" mass="16462">MRNNKSEQIIYRRGNNLLRALMVFVGISGCFSVLFGAWLAHGGQALSLSAQSSLATALQYQFIHTLALFASLVWLKTSNVNKHSKILISASIAFVVGIVCFCGIIYIKTLFEFSESLSALPITLGKLTPFGGISFAFAWLMLAFESKNKF</sequence>
<dbReference type="Proteomes" id="UP000815846">
    <property type="component" value="Unassembled WGS sequence"/>
</dbReference>
<dbReference type="InterPro" id="IPR006696">
    <property type="entry name" value="DUF423"/>
</dbReference>
<keyword evidence="4 6" id="KW-1133">Transmembrane helix</keyword>
<keyword evidence="3 6" id="KW-0812">Transmembrane</keyword>
<dbReference type="Pfam" id="PF04241">
    <property type="entry name" value="DUF423"/>
    <property type="match status" value="1"/>
</dbReference>
<feature type="transmembrane region" description="Helical" evidence="6">
    <location>
        <begin position="127"/>
        <end position="144"/>
    </location>
</feature>
<keyword evidence="8" id="KW-1185">Reference proteome</keyword>
<keyword evidence="5 6" id="KW-0472">Membrane</keyword>
<dbReference type="RefSeq" id="WP_101345043.1">
    <property type="nucleotide sequence ID" value="NZ_PJAI02000010.1"/>
</dbReference>